<proteinExistence type="predicted"/>
<protein>
    <submittedName>
        <fullName evidence="1">Uncharacterized protein</fullName>
    </submittedName>
</protein>
<dbReference type="EMBL" id="BPLQ01002278">
    <property type="protein sequence ID" value="GIX90963.1"/>
    <property type="molecule type" value="Genomic_DNA"/>
</dbReference>
<evidence type="ECO:0000313" key="1">
    <source>
        <dbReference type="EMBL" id="GIX90963.1"/>
    </source>
</evidence>
<accession>A0AAV4P4L0</accession>
<evidence type="ECO:0000313" key="2">
    <source>
        <dbReference type="Proteomes" id="UP001054837"/>
    </source>
</evidence>
<reference evidence="1 2" key="1">
    <citation type="submission" date="2021-06" db="EMBL/GenBank/DDBJ databases">
        <title>Caerostris darwini draft genome.</title>
        <authorList>
            <person name="Kono N."/>
            <person name="Arakawa K."/>
        </authorList>
    </citation>
    <scope>NUCLEOTIDE SEQUENCE [LARGE SCALE GENOMIC DNA]</scope>
</reference>
<gene>
    <name evidence="1" type="ORF">CDAR_177581</name>
</gene>
<keyword evidence="2" id="KW-1185">Reference proteome</keyword>
<dbReference type="Proteomes" id="UP001054837">
    <property type="component" value="Unassembled WGS sequence"/>
</dbReference>
<dbReference type="AlphaFoldDB" id="A0AAV4P4L0"/>
<name>A0AAV4P4L0_9ARAC</name>
<organism evidence="1 2">
    <name type="scientific">Caerostris darwini</name>
    <dbReference type="NCBI Taxonomy" id="1538125"/>
    <lineage>
        <taxon>Eukaryota</taxon>
        <taxon>Metazoa</taxon>
        <taxon>Ecdysozoa</taxon>
        <taxon>Arthropoda</taxon>
        <taxon>Chelicerata</taxon>
        <taxon>Arachnida</taxon>
        <taxon>Araneae</taxon>
        <taxon>Araneomorphae</taxon>
        <taxon>Entelegynae</taxon>
        <taxon>Araneoidea</taxon>
        <taxon>Araneidae</taxon>
        <taxon>Caerostris</taxon>
    </lineage>
</organism>
<comment type="caution">
    <text evidence="1">The sequence shown here is derived from an EMBL/GenBank/DDBJ whole genome shotgun (WGS) entry which is preliminary data.</text>
</comment>
<sequence length="119" mass="13792">MFSVIQFKTFLPQNNSNTVRLGIPSLSHYGAKSYRPSLPLTLLVTSQEKRERKALMESFRSEENHPFTKDAFLITLFDMRNQSGKDCFQASQQQRRERAATFQKMERGAIWIGISGRLF</sequence>